<feature type="domain" description="RCK N-terminal" evidence="12">
    <location>
        <begin position="403"/>
        <end position="481"/>
    </location>
</feature>
<keyword evidence="6 10" id="KW-1133">Transmembrane helix</keyword>
<feature type="transmembrane region" description="Helical" evidence="10">
    <location>
        <begin position="364"/>
        <end position="382"/>
    </location>
</feature>
<dbReference type="Pfam" id="PF02254">
    <property type="entry name" value="TrkA_N"/>
    <property type="match status" value="1"/>
</dbReference>
<evidence type="ECO:0000256" key="8">
    <source>
        <dbReference type="ARBA" id="ARBA00023136"/>
    </source>
</evidence>
<keyword evidence="4" id="KW-1003">Cell membrane</keyword>
<feature type="compositionally biased region" description="Basic and acidic residues" evidence="9">
    <location>
        <begin position="589"/>
        <end position="609"/>
    </location>
</feature>
<evidence type="ECO:0000313" key="14">
    <source>
        <dbReference type="Proteomes" id="UP001548713"/>
    </source>
</evidence>
<dbReference type="InterPro" id="IPR036291">
    <property type="entry name" value="NAD(P)-bd_dom_sf"/>
</dbReference>
<feature type="transmembrane region" description="Helical" evidence="10">
    <location>
        <begin position="6"/>
        <end position="24"/>
    </location>
</feature>
<keyword evidence="3" id="KW-0050">Antiport</keyword>
<evidence type="ECO:0000256" key="1">
    <source>
        <dbReference type="ARBA" id="ARBA00004651"/>
    </source>
</evidence>
<proteinExistence type="predicted"/>
<dbReference type="Pfam" id="PF00999">
    <property type="entry name" value="Na_H_Exchanger"/>
    <property type="match status" value="1"/>
</dbReference>
<feature type="transmembrane region" description="Helical" evidence="10">
    <location>
        <begin position="272"/>
        <end position="293"/>
    </location>
</feature>
<accession>A0ABV2CY19</accession>
<dbReference type="Gene3D" id="3.40.50.720">
    <property type="entry name" value="NAD(P)-binding Rossmann-like Domain"/>
    <property type="match status" value="1"/>
</dbReference>
<gene>
    <name evidence="13" type="ORF">ABVV53_03380</name>
</gene>
<reference evidence="13 14" key="1">
    <citation type="submission" date="2024-07" db="EMBL/GenBank/DDBJ databases">
        <title>Novosphingobium kalidii RD2P27.</title>
        <authorList>
            <person name="Sun J.-Q."/>
        </authorList>
    </citation>
    <scope>NUCLEOTIDE SEQUENCE [LARGE SCALE GENOMIC DNA]</scope>
    <source>
        <strain evidence="13 14">RD2P27</strain>
    </source>
</reference>
<dbReference type="EMBL" id="JBEWLY010000008">
    <property type="protein sequence ID" value="MET1754502.1"/>
    <property type="molecule type" value="Genomic_DNA"/>
</dbReference>
<evidence type="ECO:0000256" key="9">
    <source>
        <dbReference type="SAM" id="MobiDB-lite"/>
    </source>
</evidence>
<evidence type="ECO:0000256" key="10">
    <source>
        <dbReference type="SAM" id="Phobius"/>
    </source>
</evidence>
<dbReference type="PANTHER" id="PTHR32507">
    <property type="entry name" value="NA(+)/H(+) ANTIPORTER 1"/>
    <property type="match status" value="1"/>
</dbReference>
<feature type="transmembrane region" description="Helical" evidence="10">
    <location>
        <begin position="218"/>
        <end position="235"/>
    </location>
</feature>
<feature type="transmembrane region" description="Helical" evidence="10">
    <location>
        <begin position="332"/>
        <end position="352"/>
    </location>
</feature>
<evidence type="ECO:0000256" key="4">
    <source>
        <dbReference type="ARBA" id="ARBA00022475"/>
    </source>
</evidence>
<feature type="transmembrane region" description="Helical" evidence="10">
    <location>
        <begin position="91"/>
        <end position="112"/>
    </location>
</feature>
<dbReference type="InterPro" id="IPR003148">
    <property type="entry name" value="RCK_N"/>
</dbReference>
<feature type="transmembrane region" description="Helical" evidence="10">
    <location>
        <begin position="118"/>
        <end position="135"/>
    </location>
</feature>
<keyword evidence="5 10" id="KW-0812">Transmembrane</keyword>
<comment type="subcellular location">
    <subcellularLocation>
        <location evidence="1">Cell membrane</location>
        <topology evidence="1">Multi-pass membrane protein</topology>
    </subcellularLocation>
</comment>
<evidence type="ECO:0000259" key="11">
    <source>
        <dbReference type="Pfam" id="PF00999"/>
    </source>
</evidence>
<protein>
    <submittedName>
        <fullName evidence="13">Sodium:proton antiporter</fullName>
    </submittedName>
</protein>
<feature type="transmembrane region" description="Helical" evidence="10">
    <location>
        <begin position="31"/>
        <end position="48"/>
    </location>
</feature>
<evidence type="ECO:0000256" key="3">
    <source>
        <dbReference type="ARBA" id="ARBA00022449"/>
    </source>
</evidence>
<sequence>MHEALMIEIALIGVLGVAAQWIAWRTGKPAIVFLLAAGIIAGPVTGYIDPTRDFGELQQPIIKLAVAVILFEGGLQLNFRDLREAGTAVKRLIFLGVPLGWLTCTLAVRVGAGLSWELSALFGGILVVTGPTVIGPMLREIKVPRRVGDTLKWEAIINDPIGALLAIAVFAQMTFANGEPAPGGIPTVLGATVGAAALGYGLGRFVAWSFPRGYVPEYLKAPLLLVLVIAAFVAADTVQHESGLVTVTVMGTVLANRPTFSSTAMRRFKEDLTVLLISGVFILLSATLDWSIIERLQARFAIFLVLLMFVARPLTVLISLLGSALSWRERLFIAWVAPRGIVAVAITGLFALRLTENEVVGAELLVPLAFATAIGTIVAHGFTARPWARFLGIERGKGNALMFIGINRWSAAAAAAMKQAGVEVTMIDNSRFSLRRVAREDISAHRGDVLSESFGHQFDWADYHHVLATSDSDAYNALVCSELGPELGFDSVLQVAPDPREGMTVPRGGTLFLEPVDVCELQTRIAEGWLFSRTRITEQFDLEAFEAKLDRLARPFAVVRPDGTYELYSSVRTPAPHENDEIIYFSPRETAEERRTKHDTKLELRENRSGRAGPSAAGAAPQKA</sequence>
<organism evidence="13 14">
    <name type="scientific">Novosphingobium kalidii</name>
    <dbReference type="NCBI Taxonomy" id="3230299"/>
    <lineage>
        <taxon>Bacteria</taxon>
        <taxon>Pseudomonadati</taxon>
        <taxon>Pseudomonadota</taxon>
        <taxon>Alphaproteobacteria</taxon>
        <taxon>Sphingomonadales</taxon>
        <taxon>Sphingomonadaceae</taxon>
        <taxon>Novosphingobium</taxon>
    </lineage>
</organism>
<dbReference type="InterPro" id="IPR006153">
    <property type="entry name" value="Cation/H_exchanger_TM"/>
</dbReference>
<feature type="transmembrane region" description="Helical" evidence="10">
    <location>
        <begin position="60"/>
        <end position="79"/>
    </location>
</feature>
<keyword evidence="8 10" id="KW-0472">Membrane</keyword>
<feature type="compositionally biased region" description="Low complexity" evidence="9">
    <location>
        <begin position="610"/>
        <end position="624"/>
    </location>
</feature>
<feature type="region of interest" description="Disordered" evidence="9">
    <location>
        <begin position="586"/>
        <end position="624"/>
    </location>
</feature>
<dbReference type="SUPFAM" id="SSF51735">
    <property type="entry name" value="NAD(P)-binding Rossmann-fold domains"/>
    <property type="match status" value="1"/>
</dbReference>
<feature type="transmembrane region" description="Helical" evidence="10">
    <location>
        <begin position="299"/>
        <end position="320"/>
    </location>
</feature>
<evidence type="ECO:0000259" key="12">
    <source>
        <dbReference type="Pfam" id="PF02254"/>
    </source>
</evidence>
<feature type="domain" description="Cation/H+ exchanger transmembrane" evidence="11">
    <location>
        <begin position="22"/>
        <end position="388"/>
    </location>
</feature>
<evidence type="ECO:0000256" key="7">
    <source>
        <dbReference type="ARBA" id="ARBA00023065"/>
    </source>
</evidence>
<evidence type="ECO:0000256" key="6">
    <source>
        <dbReference type="ARBA" id="ARBA00022989"/>
    </source>
</evidence>
<dbReference type="Gene3D" id="1.20.1530.20">
    <property type="match status" value="1"/>
</dbReference>
<name>A0ABV2CY19_9SPHN</name>
<evidence type="ECO:0000256" key="2">
    <source>
        <dbReference type="ARBA" id="ARBA00022448"/>
    </source>
</evidence>
<comment type="caution">
    <text evidence="13">The sequence shown here is derived from an EMBL/GenBank/DDBJ whole genome shotgun (WGS) entry which is preliminary data.</text>
</comment>
<dbReference type="InterPro" id="IPR038770">
    <property type="entry name" value="Na+/solute_symporter_sf"/>
</dbReference>
<dbReference type="RefSeq" id="WP_353982910.1">
    <property type="nucleotide sequence ID" value="NZ_JBEWLY010000008.1"/>
</dbReference>
<feature type="transmembrane region" description="Helical" evidence="10">
    <location>
        <begin position="187"/>
        <end position="206"/>
    </location>
</feature>
<dbReference type="PANTHER" id="PTHR32507:SF0">
    <property type="entry name" value="NA(+)_H(+) ANTIPORTER 2-RELATED"/>
    <property type="match status" value="1"/>
</dbReference>
<feature type="transmembrane region" description="Helical" evidence="10">
    <location>
        <begin position="156"/>
        <end position="175"/>
    </location>
</feature>
<keyword evidence="2" id="KW-0813">Transport</keyword>
<dbReference type="Proteomes" id="UP001548713">
    <property type="component" value="Unassembled WGS sequence"/>
</dbReference>
<keyword evidence="14" id="KW-1185">Reference proteome</keyword>
<evidence type="ECO:0000256" key="5">
    <source>
        <dbReference type="ARBA" id="ARBA00022692"/>
    </source>
</evidence>
<keyword evidence="7" id="KW-0406">Ion transport</keyword>
<evidence type="ECO:0000313" key="13">
    <source>
        <dbReference type="EMBL" id="MET1754502.1"/>
    </source>
</evidence>